<dbReference type="PANTHER" id="PTHR43881">
    <property type="entry name" value="GAMMA-GLUTAMYLTRANSPEPTIDASE (AFU_ORTHOLOGUE AFUA_4G13580)"/>
    <property type="match status" value="1"/>
</dbReference>
<dbReference type="Gene3D" id="1.10.246.130">
    <property type="match status" value="1"/>
</dbReference>
<organism evidence="1 2">
    <name type="scientific">Georgenia halotolerans</name>
    <dbReference type="NCBI Taxonomy" id="3028317"/>
    <lineage>
        <taxon>Bacteria</taxon>
        <taxon>Bacillati</taxon>
        <taxon>Actinomycetota</taxon>
        <taxon>Actinomycetes</taxon>
        <taxon>Micrococcales</taxon>
        <taxon>Bogoriellaceae</taxon>
        <taxon>Georgenia</taxon>
    </lineage>
</organism>
<dbReference type="PRINTS" id="PR01210">
    <property type="entry name" value="GGTRANSPTASE"/>
</dbReference>
<accession>A0ABT5U1E7</accession>
<dbReference type="InterPro" id="IPR043137">
    <property type="entry name" value="GGT_ssub_C"/>
</dbReference>
<dbReference type="Proteomes" id="UP001165561">
    <property type="component" value="Unassembled WGS sequence"/>
</dbReference>
<keyword evidence="2" id="KW-1185">Reference proteome</keyword>
<dbReference type="SUPFAM" id="SSF56235">
    <property type="entry name" value="N-terminal nucleophile aminohydrolases (Ntn hydrolases)"/>
    <property type="match status" value="1"/>
</dbReference>
<sequence length="571" mass="60270">MLDFTSRPELLGTQGMAASTHWLASSAAMSVLERGGNAFDAAVAGGLVLHVVEPHLNGLGGDMPAIAHDQRTGTTFVVNGQGVAPQAACTEAFLSMGKIPGSGLLPAVVPGAFGAWLLLLREHGTMRLAEVAEYAIDYAENGFPLVEQAVRTITAVSGVFREHWPSSAAIYLPDGEPPAPRGRFRNPDLARTLRRLVAEGEAAGNDREAQLEAARSAFYEGFVAEAIDDFCRTPVWDGTDEAHAGLLTGADLAGWRAGTEPPVTGEFAGMTVAKTGPWGQGPVLLQQLAILEGMDLQDAAPGSPELIHAVVEAAKLAFADREAFYGDPAFVDVPMESLLDHRYAALRRALIGETASRELHPGAPGGHQPVLPAQVIAAMAAAGNGRSQADSAPPAGHSALAALGEPTVPRGDTCHIDVVDRWGNAVAATPSGGWLQSSPVVPGLGFALPTRAQMFWLEPDLPNSVAPGKRPRTTLSPGMLLREGKPYLAFGTPGGDQQDQWVVPFLINHLVHGMDLQAAIDAPTWHTTHFPSSFYPRQAEPAGVHVESRIGEGTVVELRRRGHDVHVTGPW</sequence>
<dbReference type="InterPro" id="IPR052896">
    <property type="entry name" value="GGT-like_enzyme"/>
</dbReference>
<dbReference type="EMBL" id="JARACI010001179">
    <property type="protein sequence ID" value="MDD9207987.1"/>
    <property type="molecule type" value="Genomic_DNA"/>
</dbReference>
<name>A0ABT5U1E7_9MICO</name>
<evidence type="ECO:0000313" key="1">
    <source>
        <dbReference type="EMBL" id="MDD9207987.1"/>
    </source>
</evidence>
<protein>
    <submittedName>
        <fullName evidence="1">Gamma-glutamyltransferase family protein</fullName>
    </submittedName>
</protein>
<proteinExistence type="predicted"/>
<dbReference type="InterPro" id="IPR043138">
    <property type="entry name" value="GGT_lsub"/>
</dbReference>
<dbReference type="PANTHER" id="PTHR43881:SF1">
    <property type="entry name" value="GAMMA-GLUTAMYLTRANSPEPTIDASE (AFU_ORTHOLOGUE AFUA_4G13580)"/>
    <property type="match status" value="1"/>
</dbReference>
<reference evidence="1" key="1">
    <citation type="submission" date="2023-02" db="EMBL/GenBank/DDBJ databases">
        <title>Georgenia sp.10Sc9-8, isolated from a soil sample collected from the Taklamakan desert.</title>
        <authorList>
            <person name="Liu S."/>
        </authorList>
    </citation>
    <scope>NUCLEOTIDE SEQUENCE</scope>
    <source>
        <strain evidence="1">10Sc9-8</strain>
    </source>
</reference>
<feature type="non-terminal residue" evidence="1">
    <location>
        <position position="571"/>
    </location>
</feature>
<dbReference type="InterPro" id="IPR029055">
    <property type="entry name" value="Ntn_hydrolases_N"/>
</dbReference>
<comment type="caution">
    <text evidence="1">The sequence shown here is derived from an EMBL/GenBank/DDBJ whole genome shotgun (WGS) entry which is preliminary data.</text>
</comment>
<dbReference type="Pfam" id="PF01019">
    <property type="entry name" value="G_glu_transpept"/>
    <property type="match status" value="1"/>
</dbReference>
<evidence type="ECO:0000313" key="2">
    <source>
        <dbReference type="Proteomes" id="UP001165561"/>
    </source>
</evidence>
<gene>
    <name evidence="1" type="ORF">PU560_16165</name>
</gene>
<dbReference type="Gene3D" id="3.60.20.40">
    <property type="match status" value="1"/>
</dbReference>